<accession>A0A1G5X680</accession>
<keyword evidence="9" id="KW-1185">Reference proteome</keyword>
<dbReference type="AlphaFoldDB" id="A0A1G5X680"/>
<dbReference type="InterPro" id="IPR011050">
    <property type="entry name" value="Pectin_lyase_fold/virulence"/>
</dbReference>
<evidence type="ECO:0000256" key="2">
    <source>
        <dbReference type="ARBA" id="ARBA00004442"/>
    </source>
</evidence>
<protein>
    <submittedName>
        <fullName evidence="8">Polymorphic outer membrane protein repeat-containing protein</fullName>
    </submittedName>
</protein>
<dbReference type="SUPFAM" id="SSF51126">
    <property type="entry name" value="Pectin lyase-like"/>
    <property type="match status" value="1"/>
</dbReference>
<gene>
    <name evidence="8" type="ORF">SAMN02910315_01988</name>
</gene>
<keyword evidence="4" id="KW-0964">Secreted</keyword>
<dbReference type="EMBL" id="FMXB01000018">
    <property type="protein sequence ID" value="SDA65919.1"/>
    <property type="molecule type" value="Genomic_DNA"/>
</dbReference>
<evidence type="ECO:0000256" key="1">
    <source>
        <dbReference type="ARBA" id="ARBA00004196"/>
    </source>
</evidence>
<evidence type="ECO:0000256" key="7">
    <source>
        <dbReference type="ARBA" id="ARBA00023237"/>
    </source>
</evidence>
<dbReference type="Proteomes" id="UP000323439">
    <property type="component" value="Unassembled WGS sequence"/>
</dbReference>
<evidence type="ECO:0000256" key="4">
    <source>
        <dbReference type="ARBA" id="ARBA00022525"/>
    </source>
</evidence>
<comment type="subcellular location">
    <subcellularLocation>
        <location evidence="1">Cell envelope</location>
    </subcellularLocation>
    <subcellularLocation>
        <location evidence="2">Cell outer membrane</location>
    </subcellularLocation>
    <subcellularLocation>
        <location evidence="3">Secreted</location>
    </subcellularLocation>
</comment>
<evidence type="ECO:0000256" key="6">
    <source>
        <dbReference type="ARBA" id="ARBA00023136"/>
    </source>
</evidence>
<keyword evidence="6" id="KW-0472">Membrane</keyword>
<dbReference type="InterPro" id="IPR012334">
    <property type="entry name" value="Pectin_lyas_fold"/>
</dbReference>
<dbReference type="NCBIfam" id="TIGR01376">
    <property type="entry name" value="POMP_repeat"/>
    <property type="match status" value="1"/>
</dbReference>
<dbReference type="PANTHER" id="PTHR11319:SF35">
    <property type="entry name" value="OUTER MEMBRANE PROTEIN PMPC-RELATED"/>
    <property type="match status" value="1"/>
</dbReference>
<evidence type="ECO:0000313" key="8">
    <source>
        <dbReference type="EMBL" id="SDA65919.1"/>
    </source>
</evidence>
<evidence type="ECO:0000313" key="9">
    <source>
        <dbReference type="Proteomes" id="UP000323439"/>
    </source>
</evidence>
<evidence type="ECO:0000256" key="5">
    <source>
        <dbReference type="ARBA" id="ARBA00022729"/>
    </source>
</evidence>
<dbReference type="InterPro" id="IPR003368">
    <property type="entry name" value="POMP_repeat"/>
</dbReference>
<organism evidence="8 9">
    <name type="scientific">Methanobrevibacter millerae</name>
    <dbReference type="NCBI Taxonomy" id="230361"/>
    <lineage>
        <taxon>Archaea</taxon>
        <taxon>Methanobacteriati</taxon>
        <taxon>Methanobacteriota</taxon>
        <taxon>Methanomada group</taxon>
        <taxon>Methanobacteria</taxon>
        <taxon>Methanobacteriales</taxon>
        <taxon>Methanobacteriaceae</taxon>
        <taxon>Methanobrevibacter</taxon>
    </lineage>
</organism>
<dbReference type="GO" id="GO:0005576">
    <property type="term" value="C:extracellular region"/>
    <property type="evidence" value="ECO:0007669"/>
    <property type="project" value="UniProtKB-SubCell"/>
</dbReference>
<name>A0A1G5X680_9EURY</name>
<keyword evidence="7" id="KW-0998">Cell outer membrane</keyword>
<evidence type="ECO:0000256" key="3">
    <source>
        <dbReference type="ARBA" id="ARBA00004613"/>
    </source>
</evidence>
<proteinExistence type="predicted"/>
<dbReference type="Gene3D" id="2.160.20.10">
    <property type="entry name" value="Single-stranded right-handed beta-helix, Pectin lyase-like"/>
    <property type="match status" value="1"/>
</dbReference>
<reference evidence="8 9" key="1">
    <citation type="submission" date="2016-10" db="EMBL/GenBank/DDBJ databases">
        <authorList>
            <person name="Varghese N."/>
            <person name="Submissions S."/>
        </authorList>
    </citation>
    <scope>NUCLEOTIDE SEQUENCE [LARGE SCALE GENOMIC DNA]</scope>
    <source>
        <strain evidence="8 9">DSM 16643</strain>
    </source>
</reference>
<dbReference type="PANTHER" id="PTHR11319">
    <property type="entry name" value="G PROTEIN-COUPLED RECEPTOR-RELATED"/>
    <property type="match status" value="1"/>
</dbReference>
<sequence length="744" mass="81385">MVFLIVLMLLIIPASFASDNSSDIVVHEDNQIIVPANVYFDSSVENDGNGTQSNPYKYFSGDKIGDNAIIYMADGEYFLNDSLNIGNITIIGQSRNNTIINGNGNSLSVIGNFDISYLTLNNLRIINAKNFTASNVIFENNHVNEYAGAVSVESTAVSTLINNSMFVCNSAVKGGAIYVDSSSGTFYVDNTTFINNTASESGGAICIENKIDVLIVNSVFINNNASNGTGGSMFSNNSKISIRESNFTGSKAQYGAAIYDKGSELTLIAASVSNNAAENAGGAIYKEEGSLTLISSSFENNTALNGAAVYTNNMDSFAVMASNFTSNVAASGKAIYSIANRNEYFIANVINDNFLVNYYKSPDLTLILKDSNPLVLSCVFSGDLFDSQSFTLNYFMPFTFSIVKEIASIFNFDEFIPMAFDDFFDFIVDMAKDAFFPSQKFKFDKGLPPTDISHFKGAFSYLTTLSVQSDSGGIGTIVKAGNYNLYNISKSNNSDIMLSLNAFGMVISNDLGLDNFNISVVSANHSFDYDLGYIGDNLVKAPVSLNLSEGIDLDLALFDVSLSDNSLKLTNGYCNVTFDDFTYSVDVLVNGESSSFVYLGNDLELINAPVSLDINDSVNLDFVFFDMSYDLKDNSFSLINDFCNVTFDDFTYSVDVFFNGESYSFSYVIGNNFELINAATEDNLNFPFFNYHLFEDNSFELMNGFCKFTFDNLDYSINLMSNNAKVSGSFLPKFGEFFTISFEG</sequence>
<keyword evidence="5" id="KW-0732">Signal</keyword>
<dbReference type="Pfam" id="PF02415">
    <property type="entry name" value="Chlam_PMP"/>
    <property type="match status" value="1"/>
</dbReference>